<gene>
    <name evidence="2" type="ORF">TRAPUB_4583</name>
</gene>
<organism evidence="2 3">
    <name type="scientific">Trametes pubescens</name>
    <name type="common">White-rot fungus</name>
    <dbReference type="NCBI Taxonomy" id="154538"/>
    <lineage>
        <taxon>Eukaryota</taxon>
        <taxon>Fungi</taxon>
        <taxon>Dikarya</taxon>
        <taxon>Basidiomycota</taxon>
        <taxon>Agaricomycotina</taxon>
        <taxon>Agaricomycetes</taxon>
        <taxon>Polyporales</taxon>
        <taxon>Polyporaceae</taxon>
        <taxon>Trametes</taxon>
    </lineage>
</organism>
<reference evidence="2 3" key="1">
    <citation type="submission" date="2016-10" db="EMBL/GenBank/DDBJ databases">
        <title>Genome sequence of the basidiomycete white-rot fungus Trametes pubescens.</title>
        <authorList>
            <person name="Makela M.R."/>
            <person name="Granchi Z."/>
            <person name="Peng M."/>
            <person name="De Vries R.P."/>
            <person name="Grigoriev I."/>
            <person name="Riley R."/>
            <person name="Hilden K."/>
        </authorList>
    </citation>
    <scope>NUCLEOTIDE SEQUENCE [LARGE SCALE GENOMIC DNA]</scope>
    <source>
        <strain evidence="2 3">FBCC735</strain>
    </source>
</reference>
<name>A0A1M2VB39_TRAPU</name>
<feature type="region of interest" description="Disordered" evidence="1">
    <location>
        <begin position="31"/>
        <end position="71"/>
    </location>
</feature>
<comment type="caution">
    <text evidence="2">The sequence shown here is derived from an EMBL/GenBank/DDBJ whole genome shotgun (WGS) entry which is preliminary data.</text>
</comment>
<evidence type="ECO:0000313" key="3">
    <source>
        <dbReference type="Proteomes" id="UP000184267"/>
    </source>
</evidence>
<dbReference type="Proteomes" id="UP000184267">
    <property type="component" value="Unassembled WGS sequence"/>
</dbReference>
<dbReference type="EMBL" id="MNAD01001519">
    <property type="protein sequence ID" value="OJT04789.1"/>
    <property type="molecule type" value="Genomic_DNA"/>
</dbReference>
<sequence>MAFAPNPHTVKFDTATPRRPDGLAAAYAQSTGATATGKGQIDWPRPASAASVERSSAAGPGASASTDHTQQDTCMRGVSVIRSSACGGREAVIWRA</sequence>
<evidence type="ECO:0000256" key="1">
    <source>
        <dbReference type="SAM" id="MobiDB-lite"/>
    </source>
</evidence>
<accession>A0A1M2VB39</accession>
<dbReference type="AlphaFoldDB" id="A0A1M2VB39"/>
<feature type="compositionally biased region" description="Low complexity" evidence="1">
    <location>
        <begin position="47"/>
        <end position="65"/>
    </location>
</feature>
<keyword evidence="3" id="KW-1185">Reference proteome</keyword>
<evidence type="ECO:0000313" key="2">
    <source>
        <dbReference type="EMBL" id="OJT04789.1"/>
    </source>
</evidence>
<proteinExistence type="predicted"/>
<protein>
    <submittedName>
        <fullName evidence="2">Uncharacterized protein</fullName>
    </submittedName>
</protein>